<dbReference type="PROSITE" id="PS00957">
    <property type="entry name" value="NAD_G3PDH"/>
    <property type="match status" value="1"/>
</dbReference>
<dbReference type="PANTHER" id="PTHR11728">
    <property type="entry name" value="GLYCEROL-3-PHOSPHATE DEHYDROGENASE"/>
    <property type="match status" value="1"/>
</dbReference>
<dbReference type="PIRSF" id="PIRSF000114">
    <property type="entry name" value="Glycerol-3-P_dh"/>
    <property type="match status" value="1"/>
</dbReference>
<keyword evidence="2" id="KW-0444">Lipid biosynthesis</keyword>
<dbReference type="PRINTS" id="PR00077">
    <property type="entry name" value="GPDHDRGNASE"/>
</dbReference>
<dbReference type="InterPro" id="IPR013328">
    <property type="entry name" value="6PGD_dom2"/>
</dbReference>
<sequence length="332" mass="37137">MNKFHRITISGGGSWATALTKIFAESGVHVCWHLRSDAHVEQIREKGRNPNYLSYLELPMENIHPVSDFEEAARAADHILFAIPSAYLEASLGKTDPELLQDKKVIVSIKGVVTSDNLLPTDYLSQRFQLEDSSLAVIGGPCHAEEIAMERKTYVTVASRNNELAETVAGSITSHYIRTVINNDPLGVEYSAILKNVIGIACGIAHGLNYGDNFQAVIVSNALREIKHFLEIMHPLERDLSQSAYFGDLLVTAYSEFSRNRTFGHMIGRGYTVQLAHMQMNMVAEGYFAVKGIYDMSRQIGLEMPLVSAVYRILYNHISPYIEFKLLENKLI</sequence>
<dbReference type="GO" id="GO:0008654">
    <property type="term" value="P:phospholipid biosynthetic process"/>
    <property type="evidence" value="ECO:0007669"/>
    <property type="project" value="UniProtKB-KW"/>
</dbReference>
<evidence type="ECO:0000256" key="1">
    <source>
        <dbReference type="ARBA" id="ARBA00011009"/>
    </source>
</evidence>
<evidence type="ECO:0000256" key="10">
    <source>
        <dbReference type="RuleBase" id="RU000437"/>
    </source>
</evidence>
<evidence type="ECO:0000256" key="2">
    <source>
        <dbReference type="ARBA" id="ARBA00022516"/>
    </source>
</evidence>
<keyword evidence="6" id="KW-1208">Phospholipid metabolism</keyword>
<dbReference type="Pfam" id="PF01210">
    <property type="entry name" value="NAD_Gly3P_dh_N"/>
    <property type="match status" value="1"/>
</dbReference>
<feature type="binding site" evidence="8">
    <location>
        <position position="110"/>
    </location>
    <ligand>
        <name>substrate</name>
    </ligand>
</feature>
<dbReference type="GO" id="GO:0051287">
    <property type="term" value="F:NAD binding"/>
    <property type="evidence" value="ECO:0007669"/>
    <property type="project" value="InterPro"/>
</dbReference>
<name>A0A4R3KT35_9SPHI</name>
<dbReference type="InterPro" id="IPR006109">
    <property type="entry name" value="G3P_DH_NAD-dep_C"/>
</dbReference>
<dbReference type="EMBL" id="SMAD01000003">
    <property type="protein sequence ID" value="TCS88157.1"/>
    <property type="molecule type" value="Genomic_DNA"/>
</dbReference>
<dbReference type="InterPro" id="IPR006168">
    <property type="entry name" value="G3P_DH_NAD-dep"/>
</dbReference>
<feature type="binding site" evidence="8">
    <location>
        <begin position="259"/>
        <end position="260"/>
    </location>
    <ligand>
        <name>substrate</name>
    </ligand>
</feature>
<dbReference type="PANTHER" id="PTHR11728:SF1">
    <property type="entry name" value="GLYCEROL-3-PHOSPHATE DEHYDROGENASE [NAD(+)] 2, CHLOROPLASTIC"/>
    <property type="match status" value="1"/>
</dbReference>
<keyword evidence="5" id="KW-0594">Phospholipid biosynthesis</keyword>
<keyword evidence="3 10" id="KW-0560">Oxidoreductase</keyword>
<feature type="binding site" evidence="9">
    <location>
        <position position="144"/>
    </location>
    <ligand>
        <name>NAD(+)</name>
        <dbReference type="ChEBI" id="CHEBI:57540"/>
    </ligand>
</feature>
<feature type="binding site" evidence="9">
    <location>
        <position position="259"/>
    </location>
    <ligand>
        <name>NAD(+)</name>
        <dbReference type="ChEBI" id="CHEBI:57540"/>
    </ligand>
</feature>
<keyword evidence="4" id="KW-0443">Lipid metabolism</keyword>
<dbReference type="GO" id="GO:0141153">
    <property type="term" value="F:glycerol-3-phosphate dehydrogenase (NADP+) activity"/>
    <property type="evidence" value="ECO:0007669"/>
    <property type="project" value="RHEA"/>
</dbReference>
<dbReference type="GO" id="GO:0005975">
    <property type="term" value="P:carbohydrate metabolic process"/>
    <property type="evidence" value="ECO:0007669"/>
    <property type="project" value="InterPro"/>
</dbReference>
<accession>A0A4R3KT35</accession>
<proteinExistence type="inferred from homology"/>
<gene>
    <name evidence="14" type="ORF">EDD80_10318</name>
</gene>
<evidence type="ECO:0000256" key="8">
    <source>
        <dbReference type="PIRSR" id="PIRSR000114-2"/>
    </source>
</evidence>
<comment type="caution">
    <text evidence="14">The sequence shown here is derived from an EMBL/GenBank/DDBJ whole genome shotgun (WGS) entry which is preliminary data.</text>
</comment>
<dbReference type="AlphaFoldDB" id="A0A4R3KT35"/>
<dbReference type="InterPro" id="IPR036291">
    <property type="entry name" value="NAD(P)-bd_dom_sf"/>
</dbReference>
<dbReference type="GO" id="GO:0005829">
    <property type="term" value="C:cytosol"/>
    <property type="evidence" value="ECO:0007669"/>
    <property type="project" value="TreeGrafter"/>
</dbReference>
<evidence type="ECO:0000256" key="9">
    <source>
        <dbReference type="PIRSR" id="PIRSR000114-3"/>
    </source>
</evidence>
<dbReference type="GO" id="GO:0046168">
    <property type="term" value="P:glycerol-3-phosphate catabolic process"/>
    <property type="evidence" value="ECO:0007669"/>
    <property type="project" value="InterPro"/>
</dbReference>
<dbReference type="NCBIfam" id="NF000942">
    <property type="entry name" value="PRK00094.1-4"/>
    <property type="match status" value="1"/>
</dbReference>
<evidence type="ECO:0000256" key="6">
    <source>
        <dbReference type="ARBA" id="ARBA00023264"/>
    </source>
</evidence>
<evidence type="ECO:0000313" key="14">
    <source>
        <dbReference type="EMBL" id="TCS88157.1"/>
    </source>
</evidence>
<dbReference type="Proteomes" id="UP000295807">
    <property type="component" value="Unassembled WGS sequence"/>
</dbReference>
<dbReference type="SUPFAM" id="SSF48179">
    <property type="entry name" value="6-phosphogluconate dehydrogenase C-terminal domain-like"/>
    <property type="match status" value="1"/>
</dbReference>
<dbReference type="InterPro" id="IPR008927">
    <property type="entry name" value="6-PGluconate_DH-like_C_sf"/>
</dbReference>
<comment type="catalytic activity">
    <reaction evidence="11">
        <text>sn-glycerol 3-phosphate + NADP(+) = dihydroxyacetone phosphate + NADPH + H(+)</text>
        <dbReference type="Rhea" id="RHEA:11096"/>
        <dbReference type="ChEBI" id="CHEBI:15378"/>
        <dbReference type="ChEBI" id="CHEBI:57597"/>
        <dbReference type="ChEBI" id="CHEBI:57642"/>
        <dbReference type="ChEBI" id="CHEBI:57783"/>
        <dbReference type="ChEBI" id="CHEBI:58349"/>
        <dbReference type="EC" id="1.1.1.94"/>
    </reaction>
</comment>
<dbReference type="Pfam" id="PF07479">
    <property type="entry name" value="NAD_Gly3P_dh_C"/>
    <property type="match status" value="1"/>
</dbReference>
<evidence type="ECO:0000313" key="15">
    <source>
        <dbReference type="Proteomes" id="UP000295807"/>
    </source>
</evidence>
<evidence type="ECO:0000256" key="11">
    <source>
        <dbReference type="RuleBase" id="RU000439"/>
    </source>
</evidence>
<dbReference type="EC" id="1.1.1.94" evidence="11"/>
<evidence type="ECO:0000256" key="5">
    <source>
        <dbReference type="ARBA" id="ARBA00023209"/>
    </source>
</evidence>
<evidence type="ECO:0000259" key="13">
    <source>
        <dbReference type="Pfam" id="PF07479"/>
    </source>
</evidence>
<evidence type="ECO:0000256" key="4">
    <source>
        <dbReference type="ARBA" id="ARBA00023098"/>
    </source>
</evidence>
<evidence type="ECO:0000256" key="3">
    <source>
        <dbReference type="ARBA" id="ARBA00023002"/>
    </source>
</evidence>
<evidence type="ECO:0000256" key="7">
    <source>
        <dbReference type="PIRSR" id="PIRSR000114-1"/>
    </source>
</evidence>
<feature type="domain" description="Glycerol-3-phosphate dehydrogenase NAD-dependent C-terminal" evidence="13">
    <location>
        <begin position="184"/>
        <end position="320"/>
    </location>
</feature>
<protein>
    <recommendedName>
        <fullName evidence="11">Glycerol-3-phosphate dehydrogenase</fullName>
        <ecNumber evidence="11">1.1.1.94</ecNumber>
    </recommendedName>
</protein>
<organism evidence="14 15">
    <name type="scientific">Anseongella ginsenosidimutans</name>
    <dbReference type="NCBI Taxonomy" id="496056"/>
    <lineage>
        <taxon>Bacteria</taxon>
        <taxon>Pseudomonadati</taxon>
        <taxon>Bacteroidota</taxon>
        <taxon>Sphingobacteriia</taxon>
        <taxon>Sphingobacteriales</taxon>
        <taxon>Sphingobacteriaceae</taxon>
        <taxon>Anseongella</taxon>
    </lineage>
</organism>
<dbReference type="SUPFAM" id="SSF51735">
    <property type="entry name" value="NAD(P)-binding Rossmann-fold domains"/>
    <property type="match status" value="1"/>
</dbReference>
<dbReference type="InterPro" id="IPR011128">
    <property type="entry name" value="G3P_DH_NAD-dep_N"/>
</dbReference>
<evidence type="ECO:0000259" key="12">
    <source>
        <dbReference type="Pfam" id="PF01210"/>
    </source>
</evidence>
<feature type="active site" description="Proton acceptor" evidence="7">
    <location>
        <position position="195"/>
    </location>
</feature>
<reference evidence="14 15" key="1">
    <citation type="submission" date="2019-03" db="EMBL/GenBank/DDBJ databases">
        <title>Genomic Encyclopedia of Type Strains, Phase IV (KMG-IV): sequencing the most valuable type-strain genomes for metagenomic binning, comparative biology and taxonomic classification.</title>
        <authorList>
            <person name="Goeker M."/>
        </authorList>
    </citation>
    <scope>NUCLEOTIDE SEQUENCE [LARGE SCALE GENOMIC DNA]</scope>
    <source>
        <strain evidence="14 15">DSM 21100</strain>
    </source>
</reference>
<keyword evidence="9 10" id="KW-0520">NAD</keyword>
<dbReference type="RefSeq" id="WP_207910235.1">
    <property type="nucleotide sequence ID" value="NZ_CP042432.1"/>
</dbReference>
<dbReference type="Gene3D" id="1.10.1040.10">
    <property type="entry name" value="N-(1-d-carboxylethyl)-l-norvaline Dehydrogenase, domain 2"/>
    <property type="match status" value="1"/>
</dbReference>
<comment type="similarity">
    <text evidence="1 10">Belongs to the NAD-dependent glycerol-3-phosphate dehydrogenase family.</text>
</comment>
<dbReference type="NCBIfam" id="NF000940">
    <property type="entry name" value="PRK00094.1-2"/>
    <property type="match status" value="1"/>
</dbReference>
<dbReference type="Gene3D" id="3.40.50.720">
    <property type="entry name" value="NAD(P)-binding Rossmann-like Domain"/>
    <property type="match status" value="1"/>
</dbReference>
<keyword evidence="15" id="KW-1185">Reference proteome</keyword>
<feature type="domain" description="Glycerol-3-phosphate dehydrogenase NAD-dependent N-terminal" evidence="12">
    <location>
        <begin position="7"/>
        <end position="164"/>
    </location>
</feature>